<evidence type="ECO:0000313" key="3">
    <source>
        <dbReference type="Proteomes" id="UP000185557"/>
    </source>
</evidence>
<evidence type="ECO:0000313" key="2">
    <source>
        <dbReference type="EMBL" id="OKH46210.1"/>
    </source>
</evidence>
<dbReference type="AlphaFoldDB" id="A0A1U7J285"/>
<reference evidence="2 3" key="1">
    <citation type="submission" date="2016-11" db="EMBL/GenBank/DDBJ databases">
        <title>Draft Genome Sequences of Nine Cyanobacterial Strains from Diverse Habitats.</title>
        <authorList>
            <person name="Zhu T."/>
            <person name="Hou S."/>
            <person name="Lu X."/>
            <person name="Hess W.R."/>
        </authorList>
    </citation>
    <scope>NUCLEOTIDE SEQUENCE [LARGE SCALE GENOMIC DNA]</scope>
    <source>
        <strain evidence="2 3">NIES-30</strain>
    </source>
</reference>
<dbReference type="Proteomes" id="UP000185557">
    <property type="component" value="Unassembled WGS sequence"/>
</dbReference>
<name>A0A1U7J285_9CYAN</name>
<gene>
    <name evidence="2" type="ORF">NIES30_17605</name>
</gene>
<proteinExistence type="predicted"/>
<dbReference type="EMBL" id="MRCG01000014">
    <property type="protein sequence ID" value="OKH46210.1"/>
    <property type="molecule type" value="Genomic_DNA"/>
</dbReference>
<evidence type="ECO:0000259" key="1">
    <source>
        <dbReference type="Pfam" id="PF04970"/>
    </source>
</evidence>
<comment type="caution">
    <text evidence="2">The sequence shown here is derived from an EMBL/GenBank/DDBJ whole genome shotgun (WGS) entry which is preliminary data.</text>
</comment>
<dbReference type="InterPro" id="IPR007053">
    <property type="entry name" value="LRAT_dom"/>
</dbReference>
<organism evidence="2 3">
    <name type="scientific">Phormidium tenue NIES-30</name>
    <dbReference type="NCBI Taxonomy" id="549789"/>
    <lineage>
        <taxon>Bacteria</taxon>
        <taxon>Bacillati</taxon>
        <taxon>Cyanobacteriota</taxon>
        <taxon>Cyanophyceae</taxon>
        <taxon>Oscillatoriophycideae</taxon>
        <taxon>Oscillatoriales</taxon>
        <taxon>Oscillatoriaceae</taxon>
        <taxon>Phormidium</taxon>
    </lineage>
</organism>
<dbReference type="Gene3D" id="3.90.1720.10">
    <property type="entry name" value="endopeptidase domain like (from Nostoc punctiforme)"/>
    <property type="match status" value="1"/>
</dbReference>
<sequence length="146" mass="16784">MPIQSLAGLADHYFLSETGRFDNSLGWGPEGLELKGIVKVTELQLERVEQFMAAAQYSIAVNNCEHFANYVLYGINLSSQQHTWWKDLGAEVISRLQLTQGRGANYQTFMRQQVAELLNENLRQEHIKRANQERIDFWKARGVDVK</sequence>
<accession>A0A1U7J285</accession>
<dbReference type="Pfam" id="PF04970">
    <property type="entry name" value="LRAT"/>
    <property type="match status" value="1"/>
</dbReference>
<keyword evidence="3" id="KW-1185">Reference proteome</keyword>
<dbReference type="STRING" id="549789.NIES30_17605"/>
<protein>
    <recommendedName>
        <fullName evidence="1">LRAT domain-containing protein</fullName>
    </recommendedName>
</protein>
<feature type="domain" description="LRAT" evidence="1">
    <location>
        <begin position="46"/>
        <end position="74"/>
    </location>
</feature>